<gene>
    <name evidence="3" type="ORF">EZM97_32725</name>
</gene>
<reference evidence="3 4" key="1">
    <citation type="submission" date="2019-02" db="EMBL/GenBank/DDBJ databases">
        <title>Dyella amyloliquefaciens sp. nov., isolated from forest soil.</title>
        <authorList>
            <person name="Gao Z.-H."/>
            <person name="Qiu L.-H."/>
        </authorList>
    </citation>
    <scope>NUCLEOTIDE SEQUENCE [LARGE SCALE GENOMIC DNA]</scope>
    <source>
        <strain evidence="3 4">KACC 12747</strain>
    </source>
</reference>
<keyword evidence="1" id="KW-0413">Isomerase</keyword>
<dbReference type="EMBL" id="SJTG01000005">
    <property type="protein sequence ID" value="TCI07351.1"/>
    <property type="molecule type" value="Genomic_DNA"/>
</dbReference>
<accession>A0A4R0YR66</accession>
<organism evidence="3 4">
    <name type="scientific">Dyella soli</name>
    <dbReference type="NCBI Taxonomy" id="522319"/>
    <lineage>
        <taxon>Bacteria</taxon>
        <taxon>Pseudomonadati</taxon>
        <taxon>Pseudomonadota</taxon>
        <taxon>Gammaproteobacteria</taxon>
        <taxon>Lysobacterales</taxon>
        <taxon>Rhodanobacteraceae</taxon>
        <taxon>Dyella</taxon>
    </lineage>
</organism>
<feature type="domain" description="4-oxalocrotonate tautomerase-like" evidence="2">
    <location>
        <begin position="74"/>
        <end position="126"/>
    </location>
</feature>
<keyword evidence="4" id="KW-1185">Reference proteome</keyword>
<name>A0A4R0YR66_9GAMM</name>
<evidence type="ECO:0000313" key="4">
    <source>
        <dbReference type="Proteomes" id="UP000291822"/>
    </source>
</evidence>
<proteinExistence type="predicted"/>
<dbReference type="SUPFAM" id="SSF55331">
    <property type="entry name" value="Tautomerase/MIF"/>
    <property type="match status" value="1"/>
</dbReference>
<comment type="caution">
    <text evidence="3">The sequence shown here is derived from an EMBL/GenBank/DDBJ whole genome shotgun (WGS) entry which is preliminary data.</text>
</comment>
<dbReference type="InterPro" id="IPR004370">
    <property type="entry name" value="4-OT-like_dom"/>
</dbReference>
<evidence type="ECO:0000313" key="3">
    <source>
        <dbReference type="EMBL" id="TCI07351.1"/>
    </source>
</evidence>
<evidence type="ECO:0000256" key="1">
    <source>
        <dbReference type="ARBA" id="ARBA00023235"/>
    </source>
</evidence>
<dbReference type="GO" id="GO:0016853">
    <property type="term" value="F:isomerase activity"/>
    <property type="evidence" value="ECO:0007669"/>
    <property type="project" value="UniProtKB-KW"/>
</dbReference>
<protein>
    <submittedName>
        <fullName evidence="3">Tautomerase enzyme</fullName>
    </submittedName>
</protein>
<evidence type="ECO:0000259" key="2">
    <source>
        <dbReference type="Pfam" id="PF01361"/>
    </source>
</evidence>
<dbReference type="Pfam" id="PF01361">
    <property type="entry name" value="Tautomerase"/>
    <property type="match status" value="1"/>
</dbReference>
<sequence>MPMIDAFIPEHALTPEAEGHLLEELTDILIRAEGYDPGNPVAQRISVLYLHRPAAVLVGGEPSKLPRYRIIPSAPEGQYTDESRATLVKEITEAVARAENTPFEEIAPRVWIFPTEIPDGQWGAKGIILRLPDIHAMLAGEEKRHEGVDRLARRRKQKALVTLEAARSDVRAPGPE</sequence>
<dbReference type="AlphaFoldDB" id="A0A4R0YR66"/>
<dbReference type="Gene3D" id="3.30.429.10">
    <property type="entry name" value="Macrophage Migration Inhibitory Factor"/>
    <property type="match status" value="1"/>
</dbReference>
<dbReference type="Proteomes" id="UP000291822">
    <property type="component" value="Unassembled WGS sequence"/>
</dbReference>
<dbReference type="InterPro" id="IPR014347">
    <property type="entry name" value="Tautomerase/MIF_sf"/>
</dbReference>
<dbReference type="RefSeq" id="WP_131412681.1">
    <property type="nucleotide sequence ID" value="NZ_SJTG01000005.1"/>
</dbReference>